<dbReference type="Proteomes" id="UP000054270">
    <property type="component" value="Unassembled WGS sequence"/>
</dbReference>
<gene>
    <name evidence="1" type="ORF">HYPSUDRAFT_61929</name>
</gene>
<dbReference type="Gene3D" id="3.80.10.10">
    <property type="entry name" value="Ribonuclease Inhibitor"/>
    <property type="match status" value="1"/>
</dbReference>
<dbReference type="InterPro" id="IPR032675">
    <property type="entry name" value="LRR_dom_sf"/>
</dbReference>
<organism evidence="1 2">
    <name type="scientific">Hypholoma sublateritium (strain FD-334 SS-4)</name>
    <dbReference type="NCBI Taxonomy" id="945553"/>
    <lineage>
        <taxon>Eukaryota</taxon>
        <taxon>Fungi</taxon>
        <taxon>Dikarya</taxon>
        <taxon>Basidiomycota</taxon>
        <taxon>Agaricomycotina</taxon>
        <taxon>Agaricomycetes</taxon>
        <taxon>Agaricomycetidae</taxon>
        <taxon>Agaricales</taxon>
        <taxon>Agaricineae</taxon>
        <taxon>Strophariaceae</taxon>
        <taxon>Hypholoma</taxon>
    </lineage>
</organism>
<dbReference type="SUPFAM" id="SSF52047">
    <property type="entry name" value="RNI-like"/>
    <property type="match status" value="1"/>
</dbReference>
<proteinExistence type="predicted"/>
<sequence>MAHANSANVVQRLDAYLERSGNQHLFIWVDLRGNNHLQRSISMMDNIISHVDRWRQFIFIPDSMFPIDRFLLRIEHRAAPNLELFSLSLGAESRKLPPSDQYTGSPSFEPLILRGGAPQLTTLWFDTSVRRHLPPSSNITTLHIKKDDSAVYFTFPPSLSILNLTTLTLDGEHHGSYMLVTTAPASITTPNLTTLRICNQCIHSGLKNWRAPLLETLILERARFGEIAEAPETSMPGKYSFPNLRALVMIDNEPCSRLSAIVLTHLTSSIKELIISDSRRRPPNGYTLVTELFNYEYTNQGWPRLQEITLNIRSLDQRDPEFLVRCMQTRCQVSHPTLKLDSGLLKIWMIKHRLCLLELGYLCEIEPLASSNSTIPIHWPADLHDGPFYKLFDRLETLNVPKYSFEE</sequence>
<accession>A0A0D2LKM8</accession>
<keyword evidence="2" id="KW-1185">Reference proteome</keyword>
<evidence type="ECO:0000313" key="1">
    <source>
        <dbReference type="EMBL" id="KJA28297.1"/>
    </source>
</evidence>
<dbReference type="OrthoDB" id="3203373at2759"/>
<dbReference type="EMBL" id="KN817521">
    <property type="protein sequence ID" value="KJA28297.1"/>
    <property type="molecule type" value="Genomic_DNA"/>
</dbReference>
<name>A0A0D2LKM8_HYPSF</name>
<protein>
    <recommendedName>
        <fullName evidence="3">F-box domain-containing protein</fullName>
    </recommendedName>
</protein>
<dbReference type="AlphaFoldDB" id="A0A0D2LKM8"/>
<dbReference type="STRING" id="945553.A0A0D2LKM8"/>
<evidence type="ECO:0008006" key="3">
    <source>
        <dbReference type="Google" id="ProtNLM"/>
    </source>
</evidence>
<evidence type="ECO:0000313" key="2">
    <source>
        <dbReference type="Proteomes" id="UP000054270"/>
    </source>
</evidence>
<reference evidence="2" key="1">
    <citation type="submission" date="2014-04" db="EMBL/GenBank/DDBJ databases">
        <title>Evolutionary Origins and Diversification of the Mycorrhizal Mutualists.</title>
        <authorList>
            <consortium name="DOE Joint Genome Institute"/>
            <consortium name="Mycorrhizal Genomics Consortium"/>
            <person name="Kohler A."/>
            <person name="Kuo A."/>
            <person name="Nagy L.G."/>
            <person name="Floudas D."/>
            <person name="Copeland A."/>
            <person name="Barry K.W."/>
            <person name="Cichocki N."/>
            <person name="Veneault-Fourrey C."/>
            <person name="LaButti K."/>
            <person name="Lindquist E.A."/>
            <person name="Lipzen A."/>
            <person name="Lundell T."/>
            <person name="Morin E."/>
            <person name="Murat C."/>
            <person name="Riley R."/>
            <person name="Ohm R."/>
            <person name="Sun H."/>
            <person name="Tunlid A."/>
            <person name="Henrissat B."/>
            <person name="Grigoriev I.V."/>
            <person name="Hibbett D.S."/>
            <person name="Martin F."/>
        </authorList>
    </citation>
    <scope>NUCLEOTIDE SEQUENCE [LARGE SCALE GENOMIC DNA]</scope>
    <source>
        <strain evidence="2">FD-334 SS-4</strain>
    </source>
</reference>